<dbReference type="EMBL" id="JAGIOD010000002">
    <property type="protein sequence ID" value="MBP2384063.1"/>
    <property type="molecule type" value="Genomic_DNA"/>
</dbReference>
<comment type="caution">
    <text evidence="3">The sequence shown here is derived from an EMBL/GenBank/DDBJ whole genome shotgun (WGS) entry which is preliminary data.</text>
</comment>
<dbReference type="InterPro" id="IPR009057">
    <property type="entry name" value="Homeodomain-like_sf"/>
</dbReference>
<dbReference type="InterPro" id="IPR050109">
    <property type="entry name" value="HTH-type_TetR-like_transc_reg"/>
</dbReference>
<evidence type="ECO:0000313" key="4">
    <source>
        <dbReference type="Proteomes" id="UP001519290"/>
    </source>
</evidence>
<keyword evidence="4" id="KW-1185">Reference proteome</keyword>
<protein>
    <submittedName>
        <fullName evidence="3">AcrR family transcriptional regulator</fullName>
    </submittedName>
</protein>
<reference evidence="3 4" key="1">
    <citation type="submission" date="2021-03" db="EMBL/GenBank/DDBJ databases">
        <title>Sequencing the genomes of 1000 actinobacteria strains.</title>
        <authorList>
            <person name="Klenk H.-P."/>
        </authorList>
    </citation>
    <scope>NUCLEOTIDE SEQUENCE [LARGE SCALE GENOMIC DNA]</scope>
    <source>
        <strain evidence="3 4">DSM 14566</strain>
    </source>
</reference>
<dbReference type="Pfam" id="PF00440">
    <property type="entry name" value="TetR_N"/>
    <property type="match status" value="1"/>
</dbReference>
<dbReference type="PANTHER" id="PTHR30055">
    <property type="entry name" value="HTH-TYPE TRANSCRIPTIONAL REGULATOR RUTR"/>
    <property type="match status" value="1"/>
</dbReference>
<evidence type="ECO:0000259" key="2">
    <source>
        <dbReference type="Pfam" id="PF00440"/>
    </source>
</evidence>
<keyword evidence="1" id="KW-0238">DNA-binding</keyword>
<dbReference type="SUPFAM" id="SSF46689">
    <property type="entry name" value="Homeodomain-like"/>
    <property type="match status" value="1"/>
</dbReference>
<dbReference type="Proteomes" id="UP001519290">
    <property type="component" value="Unassembled WGS sequence"/>
</dbReference>
<feature type="domain" description="HTH tetR-type" evidence="2">
    <location>
        <begin position="15"/>
        <end position="46"/>
    </location>
</feature>
<evidence type="ECO:0000313" key="3">
    <source>
        <dbReference type="EMBL" id="MBP2384063.1"/>
    </source>
</evidence>
<dbReference type="InterPro" id="IPR001647">
    <property type="entry name" value="HTH_TetR"/>
</dbReference>
<gene>
    <name evidence="3" type="ORF">JOF43_004052</name>
</gene>
<sequence>MRREELRRATQSRVLATADHLFTEQGFAATTIRDIAAESGVSVGTVIAVGDKETLLVRVFDDLIAADQSRSPGAPTVSRGTTAAPAQQILALVDPFVVLFTGRAELARTYASILVRAQHSSTLFTELAGQLIGEIEQVVLRSGARTADEAAPTARSIYFAYVGVLFSWAARADAEPDELPESLLSAFAAFFHTPGPSC</sequence>
<dbReference type="Gene3D" id="1.10.357.10">
    <property type="entry name" value="Tetracycline Repressor, domain 2"/>
    <property type="match status" value="1"/>
</dbReference>
<dbReference type="PANTHER" id="PTHR30055:SF219">
    <property type="entry name" value="TRANSCRIPTIONAL REGULATORY PROTEIN"/>
    <property type="match status" value="1"/>
</dbReference>
<evidence type="ECO:0000256" key="1">
    <source>
        <dbReference type="ARBA" id="ARBA00023125"/>
    </source>
</evidence>
<accession>A0ABS4X6P9</accession>
<proteinExistence type="predicted"/>
<name>A0ABS4X6P9_9MICO</name>
<dbReference type="RefSeq" id="WP_209904950.1">
    <property type="nucleotide sequence ID" value="NZ_BAAAJW010000001.1"/>
</dbReference>
<organism evidence="3 4">
    <name type="scientific">Brachybacterium sacelli</name>
    <dbReference type="NCBI Taxonomy" id="173364"/>
    <lineage>
        <taxon>Bacteria</taxon>
        <taxon>Bacillati</taxon>
        <taxon>Actinomycetota</taxon>
        <taxon>Actinomycetes</taxon>
        <taxon>Micrococcales</taxon>
        <taxon>Dermabacteraceae</taxon>
        <taxon>Brachybacterium</taxon>
    </lineage>
</organism>